<evidence type="ECO:0000259" key="1">
    <source>
        <dbReference type="PROSITE" id="PS50234"/>
    </source>
</evidence>
<dbReference type="Pfam" id="PF00092">
    <property type="entry name" value="VWA"/>
    <property type="match status" value="1"/>
</dbReference>
<evidence type="ECO:0000313" key="2">
    <source>
        <dbReference type="EMBL" id="NLD33193.1"/>
    </source>
</evidence>
<feature type="domain" description="VWFA" evidence="1">
    <location>
        <begin position="1"/>
        <end position="109"/>
    </location>
</feature>
<dbReference type="PROSITE" id="PS50234">
    <property type="entry name" value="VWFA"/>
    <property type="match status" value="1"/>
</dbReference>
<feature type="non-terminal residue" evidence="2">
    <location>
        <position position="164"/>
    </location>
</feature>
<dbReference type="InterPro" id="IPR036465">
    <property type="entry name" value="vWFA_dom_sf"/>
</dbReference>
<comment type="caution">
    <text evidence="2">The sequence shown here is derived from an EMBL/GenBank/DDBJ whole genome shotgun (WGS) entry which is preliminary data.</text>
</comment>
<sequence length="164" mass="17709">MGSYHWEQGISGTNGSAGINDAINVLETSTADHKCIVLLTDGEDTEVSYAYDDLVATASEKKINIYSVGLNSADATILRSLADGTGGEYYFADSSLDFDEIFGDIENEVIDREKDSNDDGISDFETKLLCENTISYATGAKNCFVGLSYDDINNDTDGDYDNDG</sequence>
<dbReference type="CDD" id="cd00198">
    <property type="entry name" value="vWFA"/>
    <property type="match status" value="1"/>
</dbReference>
<reference evidence="2 3" key="1">
    <citation type="journal article" date="2020" name="Biotechnol. Biofuels">
        <title>New insights from the biogas microbiome by comprehensive genome-resolved metagenomics of nearly 1600 species originating from multiple anaerobic digesters.</title>
        <authorList>
            <person name="Campanaro S."/>
            <person name="Treu L."/>
            <person name="Rodriguez-R L.M."/>
            <person name="Kovalovszki A."/>
            <person name="Ziels R.M."/>
            <person name="Maus I."/>
            <person name="Zhu X."/>
            <person name="Kougias P.G."/>
            <person name="Basile A."/>
            <person name="Luo G."/>
            <person name="Schluter A."/>
            <person name="Konstantinidis K.T."/>
            <person name="Angelidaki I."/>
        </authorList>
    </citation>
    <scope>NUCLEOTIDE SEQUENCE [LARGE SCALE GENOMIC DNA]</scope>
    <source>
        <strain evidence="2">AS07pgkLD_105</strain>
    </source>
</reference>
<proteinExistence type="predicted"/>
<dbReference type="AlphaFoldDB" id="A0A847D8K9"/>
<organism evidence="2 3">
    <name type="scientific">Trichococcus flocculiformis</name>
    <dbReference type="NCBI Taxonomy" id="82803"/>
    <lineage>
        <taxon>Bacteria</taxon>
        <taxon>Bacillati</taxon>
        <taxon>Bacillota</taxon>
        <taxon>Bacilli</taxon>
        <taxon>Lactobacillales</taxon>
        <taxon>Carnobacteriaceae</taxon>
        <taxon>Trichococcus</taxon>
    </lineage>
</organism>
<dbReference type="Gene3D" id="3.40.50.410">
    <property type="entry name" value="von Willebrand factor, type A domain"/>
    <property type="match status" value="1"/>
</dbReference>
<evidence type="ECO:0000313" key="3">
    <source>
        <dbReference type="Proteomes" id="UP000589373"/>
    </source>
</evidence>
<dbReference type="EMBL" id="JAAZCD010000314">
    <property type="protein sequence ID" value="NLD33193.1"/>
    <property type="molecule type" value="Genomic_DNA"/>
</dbReference>
<dbReference type="SUPFAM" id="SSF53300">
    <property type="entry name" value="vWA-like"/>
    <property type="match status" value="1"/>
</dbReference>
<dbReference type="InterPro" id="IPR002035">
    <property type="entry name" value="VWF_A"/>
</dbReference>
<accession>A0A847D8K9</accession>
<dbReference type="Proteomes" id="UP000589373">
    <property type="component" value="Unassembled WGS sequence"/>
</dbReference>
<gene>
    <name evidence="2" type="ORF">GX662_13215</name>
</gene>
<protein>
    <submittedName>
        <fullName evidence="2">VWA domain-containing protein</fullName>
    </submittedName>
</protein>
<dbReference type="RefSeq" id="WP_276648770.1">
    <property type="nucleotide sequence ID" value="NZ_JAAZCD010000314.1"/>
</dbReference>
<name>A0A847D8K9_9LACT</name>